<proteinExistence type="inferred from homology"/>
<evidence type="ECO:0000256" key="3">
    <source>
        <dbReference type="ARBA" id="ARBA00022500"/>
    </source>
</evidence>
<evidence type="ECO:0000313" key="13">
    <source>
        <dbReference type="EMBL" id="SDI01419.1"/>
    </source>
</evidence>
<evidence type="ECO:0000256" key="1">
    <source>
        <dbReference type="ARBA" id="ARBA00004651"/>
    </source>
</evidence>
<evidence type="ECO:0000256" key="10">
    <source>
        <dbReference type="SAM" id="Phobius"/>
    </source>
</evidence>
<dbReference type="SUPFAM" id="SSF58104">
    <property type="entry name" value="Methyl-accepting chemotaxis protein (MCP) signaling domain"/>
    <property type="match status" value="1"/>
</dbReference>
<evidence type="ECO:0000256" key="2">
    <source>
        <dbReference type="ARBA" id="ARBA00022475"/>
    </source>
</evidence>
<accession>A0A1G8H4C8</accession>
<dbReference type="PROSITE" id="PS50111">
    <property type="entry name" value="CHEMOTAXIS_TRANSDUC_2"/>
    <property type="match status" value="1"/>
</dbReference>
<keyword evidence="3" id="KW-0145">Chemotaxis</keyword>
<dbReference type="SMART" id="SM00283">
    <property type="entry name" value="MA"/>
    <property type="match status" value="1"/>
</dbReference>
<evidence type="ECO:0000256" key="9">
    <source>
        <dbReference type="PROSITE-ProRule" id="PRU00284"/>
    </source>
</evidence>
<dbReference type="GO" id="GO:0007165">
    <property type="term" value="P:signal transduction"/>
    <property type="evidence" value="ECO:0007669"/>
    <property type="project" value="UniProtKB-KW"/>
</dbReference>
<gene>
    <name evidence="13" type="ORF">SAMN05443529_12446</name>
</gene>
<dbReference type="GO" id="GO:0005886">
    <property type="term" value="C:plasma membrane"/>
    <property type="evidence" value="ECO:0007669"/>
    <property type="project" value="UniProtKB-SubCell"/>
</dbReference>
<keyword evidence="7 9" id="KW-0807">Transducer</keyword>
<dbReference type="SMART" id="SM00304">
    <property type="entry name" value="HAMP"/>
    <property type="match status" value="1"/>
</dbReference>
<name>A0A1G8H4C8_9FIRM</name>
<organism evidence="13 14">
    <name type="scientific">Desulfosporosinus hippei DSM 8344</name>
    <dbReference type="NCBI Taxonomy" id="1121419"/>
    <lineage>
        <taxon>Bacteria</taxon>
        <taxon>Bacillati</taxon>
        <taxon>Bacillota</taxon>
        <taxon>Clostridia</taxon>
        <taxon>Eubacteriales</taxon>
        <taxon>Desulfitobacteriaceae</taxon>
        <taxon>Desulfosporosinus</taxon>
    </lineage>
</organism>
<evidence type="ECO:0000256" key="7">
    <source>
        <dbReference type="ARBA" id="ARBA00023224"/>
    </source>
</evidence>
<keyword evidence="2" id="KW-1003">Cell membrane</keyword>
<evidence type="ECO:0000256" key="4">
    <source>
        <dbReference type="ARBA" id="ARBA00022692"/>
    </source>
</evidence>
<feature type="domain" description="Methyl-accepting transducer" evidence="11">
    <location>
        <begin position="378"/>
        <end position="629"/>
    </location>
</feature>
<keyword evidence="4 10" id="KW-0812">Transmembrane</keyword>
<dbReference type="Proteomes" id="UP000198656">
    <property type="component" value="Unassembled WGS sequence"/>
</dbReference>
<dbReference type="InterPro" id="IPR033479">
    <property type="entry name" value="dCache_1"/>
</dbReference>
<evidence type="ECO:0000256" key="8">
    <source>
        <dbReference type="ARBA" id="ARBA00029447"/>
    </source>
</evidence>
<keyword evidence="14" id="KW-1185">Reference proteome</keyword>
<dbReference type="AlphaFoldDB" id="A0A1G8H4C8"/>
<protein>
    <submittedName>
        <fullName evidence="13">Methyl-accepting chemotaxis protein</fullName>
    </submittedName>
</protein>
<comment type="similarity">
    <text evidence="8">Belongs to the methyl-accepting chemotaxis (MCP) protein family.</text>
</comment>
<dbReference type="RefSeq" id="WP_092334978.1">
    <property type="nucleotide sequence ID" value="NZ_FNCP01000024.1"/>
</dbReference>
<dbReference type="CDD" id="cd06225">
    <property type="entry name" value="HAMP"/>
    <property type="match status" value="1"/>
</dbReference>
<dbReference type="CDD" id="cd12914">
    <property type="entry name" value="PDC1_DGC_like"/>
    <property type="match status" value="1"/>
</dbReference>
<sequence length="665" mass="71530">MKSIKIKMMVYIGVLLLAVSITLGLASYITAAKALTTQVNETLPQVAGQGAKVVSERMNALLGSLEVLANQDRIKDVSNPWEDKSKTLLEETKRNGYISMLIADLNGSANMTTGKELSIKDRDYFQRAITGNKAISEPIISKDDGSLIIVYAVPIKKDGAIVGVLAALKDGNDLSKLSNDVTFGKTGKAFMINEKGTKIAHSNQELVINMDNDLENVKQNPKLEALALLEQQMTEGKTGVGEYEYNGEIKDLGFAPVEGLGWSLAVAAPKEEVMAGILTMRNSLLILSVLILVLGLGVGYFVARIISNPIMVAAEHLGVIAAGDFTHESPKELITRKDELGVLAKAIETMQESVRSVVKEVINESRNVESAVITSRQAITELTRQIEEVSSTTQELSAGMQETAASSEEMSATAAEIENAVSSIAIKAQQGAVSAGEINRRASELKQNAILSRSSAETIYRSSQEKLIKAIAESKAVEQINVLSDSILQITSQTNLLALNAAIEAARAGEAGRGFSVVAEEIRKLAENSKTAVNEIQVVTKQVVSSVENLSASSANVLEFINKQVVKDYQIMVDTGEQYYKDAEFVDELVNDFSATSEELSASIQEMAKVIEEIAIAANQGAEGTTNIAQKSITVLENSDEVLKQANVTKESSDHLVRLAAKFTV</sequence>
<dbReference type="Pfam" id="PF00015">
    <property type="entry name" value="MCPsignal"/>
    <property type="match status" value="1"/>
</dbReference>
<dbReference type="PANTHER" id="PTHR32089:SF112">
    <property type="entry name" value="LYSOZYME-LIKE PROTEIN-RELATED"/>
    <property type="match status" value="1"/>
</dbReference>
<dbReference type="OrthoDB" id="597657at2"/>
<feature type="domain" description="HAMP" evidence="12">
    <location>
        <begin position="304"/>
        <end position="359"/>
    </location>
</feature>
<keyword evidence="5 10" id="KW-1133">Transmembrane helix</keyword>
<dbReference type="Gene3D" id="3.30.450.20">
    <property type="entry name" value="PAS domain"/>
    <property type="match status" value="1"/>
</dbReference>
<dbReference type="Gene3D" id="1.10.287.950">
    <property type="entry name" value="Methyl-accepting chemotaxis protein"/>
    <property type="match status" value="1"/>
</dbReference>
<evidence type="ECO:0000259" key="11">
    <source>
        <dbReference type="PROSITE" id="PS50111"/>
    </source>
</evidence>
<feature type="transmembrane region" description="Helical" evidence="10">
    <location>
        <begin position="284"/>
        <end position="303"/>
    </location>
</feature>
<evidence type="ECO:0000313" key="14">
    <source>
        <dbReference type="Proteomes" id="UP000198656"/>
    </source>
</evidence>
<dbReference type="PANTHER" id="PTHR32089">
    <property type="entry name" value="METHYL-ACCEPTING CHEMOTAXIS PROTEIN MCPB"/>
    <property type="match status" value="1"/>
</dbReference>
<dbReference type="Pfam" id="PF02743">
    <property type="entry name" value="dCache_1"/>
    <property type="match status" value="1"/>
</dbReference>
<comment type="subcellular location">
    <subcellularLocation>
        <location evidence="1">Cell membrane</location>
        <topology evidence="1">Multi-pass membrane protein</topology>
    </subcellularLocation>
</comment>
<dbReference type="GO" id="GO:0006935">
    <property type="term" value="P:chemotaxis"/>
    <property type="evidence" value="ECO:0007669"/>
    <property type="project" value="UniProtKB-KW"/>
</dbReference>
<dbReference type="InterPro" id="IPR004089">
    <property type="entry name" value="MCPsignal_dom"/>
</dbReference>
<keyword evidence="6 10" id="KW-0472">Membrane</keyword>
<dbReference type="InterPro" id="IPR003660">
    <property type="entry name" value="HAMP_dom"/>
</dbReference>
<dbReference type="EMBL" id="FNCP01000024">
    <property type="protein sequence ID" value="SDI01419.1"/>
    <property type="molecule type" value="Genomic_DNA"/>
</dbReference>
<dbReference type="PROSITE" id="PS50885">
    <property type="entry name" value="HAMP"/>
    <property type="match status" value="1"/>
</dbReference>
<evidence type="ECO:0000259" key="12">
    <source>
        <dbReference type="PROSITE" id="PS50885"/>
    </source>
</evidence>
<evidence type="ECO:0000256" key="6">
    <source>
        <dbReference type="ARBA" id="ARBA00023136"/>
    </source>
</evidence>
<dbReference type="Pfam" id="PF00672">
    <property type="entry name" value="HAMP"/>
    <property type="match status" value="1"/>
</dbReference>
<evidence type="ECO:0000256" key="5">
    <source>
        <dbReference type="ARBA" id="ARBA00022989"/>
    </source>
</evidence>
<dbReference type="STRING" id="1121419.SAMN05443529_12446"/>
<reference evidence="14" key="1">
    <citation type="submission" date="2016-10" db="EMBL/GenBank/DDBJ databases">
        <authorList>
            <person name="Varghese N."/>
            <person name="Submissions S."/>
        </authorList>
    </citation>
    <scope>NUCLEOTIDE SEQUENCE [LARGE SCALE GENOMIC DNA]</scope>
    <source>
        <strain evidence="14">DSM 8344</strain>
    </source>
</reference>
<dbReference type="CDD" id="cd12912">
    <property type="entry name" value="PDC2_MCP_like"/>
    <property type="match status" value="1"/>
</dbReference>